<keyword evidence="2" id="KW-1185">Reference proteome</keyword>
<dbReference type="AlphaFoldDB" id="A0A2S5R8V6"/>
<protein>
    <submittedName>
        <fullName evidence="1">Uncharacterized protein</fullName>
    </submittedName>
</protein>
<dbReference type="Proteomes" id="UP000239425">
    <property type="component" value="Unassembled WGS sequence"/>
</dbReference>
<gene>
    <name evidence="1" type="ORF">HCUR_00781</name>
</gene>
<organism evidence="1 2">
    <name type="scientific">Holospora curviuscula</name>
    <dbReference type="NCBI Taxonomy" id="1082868"/>
    <lineage>
        <taxon>Bacteria</taxon>
        <taxon>Pseudomonadati</taxon>
        <taxon>Pseudomonadota</taxon>
        <taxon>Alphaproteobacteria</taxon>
        <taxon>Holosporales</taxon>
        <taxon>Holosporaceae</taxon>
        <taxon>Holospora</taxon>
    </lineage>
</organism>
<comment type="caution">
    <text evidence="1">The sequence shown here is derived from an EMBL/GenBank/DDBJ whole genome shotgun (WGS) entry which is preliminary data.</text>
</comment>
<dbReference type="EMBL" id="PHHC01000082">
    <property type="protein sequence ID" value="PPE03766.1"/>
    <property type="molecule type" value="Genomic_DNA"/>
</dbReference>
<evidence type="ECO:0000313" key="1">
    <source>
        <dbReference type="EMBL" id="PPE03766.1"/>
    </source>
</evidence>
<name>A0A2S5R8V6_9PROT</name>
<sequence length="85" mass="10067">MLRFEPLFYTSPALMRTHSGGINDPLFHVRIFHQGVEHHFLHFIIYTYSLGRERYRAVSAHLNHAIHRTSECLRKTRYVTSILSN</sequence>
<accession>A0A2S5R8V6</accession>
<evidence type="ECO:0000313" key="2">
    <source>
        <dbReference type="Proteomes" id="UP000239425"/>
    </source>
</evidence>
<reference evidence="1 2" key="1">
    <citation type="submission" date="2017-11" db="EMBL/GenBank/DDBJ databases">
        <title>Comparative genomic analysis of Holospora spp., intranuclear symbionts of paramecia.</title>
        <authorList>
            <person name="Garushyants S.K."/>
            <person name="Beliavskaya A."/>
            <person name="Malko D.B."/>
            <person name="Logacheva M.D."/>
            <person name="Rautian M.S."/>
            <person name="Gelfand M.S."/>
        </authorList>
    </citation>
    <scope>NUCLEOTIDE SEQUENCE [LARGE SCALE GENOMIC DNA]</scope>
    <source>
        <strain evidence="2">02AZ16</strain>
    </source>
</reference>
<proteinExistence type="predicted"/>